<gene>
    <name evidence="2" type="ORF">SS50377_26019</name>
</gene>
<dbReference type="KEGG" id="ssao:94300042"/>
<organism evidence="2 3">
    <name type="scientific">Spironucleus salmonicida</name>
    <dbReference type="NCBI Taxonomy" id="348837"/>
    <lineage>
        <taxon>Eukaryota</taxon>
        <taxon>Metamonada</taxon>
        <taxon>Diplomonadida</taxon>
        <taxon>Hexamitidae</taxon>
        <taxon>Hexamitinae</taxon>
        <taxon>Spironucleus</taxon>
    </lineage>
</organism>
<evidence type="ECO:0000313" key="2">
    <source>
        <dbReference type="EMBL" id="KAH0571823.1"/>
    </source>
</evidence>
<sequence>MEVEALLSKLALSRSGAVAADERTLLSEALLALKLVRARGLAGIAERLAGVAVRPECAQVGGETRAPRLAVDTDALTQRASLPQLAALEDRLTRLGAQRAARDALGERAQGEAHSHRCVRNSAYAALAERIQRGVAGHLGGAPGFERYLRCRRALFFRQFGRAGGAAYTGLRHPRASLLLDGLFLGGALDRDRLGGVQGALGAHEVGQEHAVCAAAAVLRLRYGDLALLADADLLAFVGAFEAAVRADPADRRQVQWRRIADALVQLGAMADFDGVFGAVRAGEPGEGPPRIPHALDTAAREEADALRAEVLARQEEAFAGLGARYRAIAAAEAGNQPHAIPPRPDFGRECRLLGARLRREAASGAADALASHRRQEGARRAALLEEARRTGAELEARVRELRGRPLSDRAFLLVQRALIDAGAAGRAGSRCRSAGGPRSAAGAAGCSGVPQ</sequence>
<accession>A0A9P8LPE3</accession>
<proteinExistence type="predicted"/>
<protein>
    <submittedName>
        <fullName evidence="2">Uncharacterized protein</fullName>
    </submittedName>
</protein>
<keyword evidence="3" id="KW-1185">Reference proteome</keyword>
<evidence type="ECO:0000313" key="3">
    <source>
        <dbReference type="Proteomes" id="UP000018208"/>
    </source>
</evidence>
<evidence type="ECO:0000256" key="1">
    <source>
        <dbReference type="SAM" id="MobiDB-lite"/>
    </source>
</evidence>
<dbReference type="GeneID" id="94300042"/>
<dbReference type="Proteomes" id="UP000018208">
    <property type="component" value="Unassembled WGS sequence"/>
</dbReference>
<reference evidence="2 3" key="1">
    <citation type="journal article" date="2014" name="PLoS Genet.">
        <title>The Genome of Spironucleus salmonicida Highlights a Fish Pathogen Adapted to Fluctuating Environments.</title>
        <authorList>
            <person name="Xu F."/>
            <person name="Jerlstrom-Hultqvist J."/>
            <person name="Einarsson E."/>
            <person name="Astvaldsson A."/>
            <person name="Svard S.G."/>
            <person name="Andersson J.O."/>
        </authorList>
    </citation>
    <scope>NUCLEOTIDE SEQUENCE [LARGE SCALE GENOMIC DNA]</scope>
    <source>
        <strain evidence="2 3">ATCC 50377</strain>
    </source>
</reference>
<comment type="caution">
    <text evidence="2">The sequence shown here is derived from an EMBL/GenBank/DDBJ whole genome shotgun (WGS) entry which is preliminary data.</text>
</comment>
<dbReference type="RefSeq" id="XP_067762596.1">
    <property type="nucleotide sequence ID" value="XM_067909840.1"/>
</dbReference>
<name>A0A9P8LPE3_9EUKA</name>
<dbReference type="AlphaFoldDB" id="A0A9P8LPE3"/>
<dbReference type="EMBL" id="AUWU02000006">
    <property type="protein sequence ID" value="KAH0571823.1"/>
    <property type="molecule type" value="Genomic_DNA"/>
</dbReference>
<feature type="region of interest" description="Disordered" evidence="1">
    <location>
        <begin position="428"/>
        <end position="452"/>
    </location>
</feature>